<feature type="region of interest" description="Disordered" evidence="1">
    <location>
        <begin position="58"/>
        <end position="103"/>
    </location>
</feature>
<evidence type="ECO:0000313" key="2">
    <source>
        <dbReference type="EMBL" id="KAG5561615.1"/>
    </source>
</evidence>
<feature type="compositionally biased region" description="Basic residues" evidence="1">
    <location>
        <begin position="84"/>
        <end position="96"/>
    </location>
</feature>
<accession>A0AAV6LA91</accession>
<evidence type="ECO:0000313" key="3">
    <source>
        <dbReference type="Proteomes" id="UP000823749"/>
    </source>
</evidence>
<feature type="compositionally biased region" description="Basic and acidic residues" evidence="1">
    <location>
        <begin position="72"/>
        <end position="83"/>
    </location>
</feature>
<evidence type="ECO:0000256" key="1">
    <source>
        <dbReference type="SAM" id="MobiDB-lite"/>
    </source>
</evidence>
<proteinExistence type="predicted"/>
<name>A0AAV6LA91_9ERIC</name>
<organism evidence="2 3">
    <name type="scientific">Rhododendron griersonianum</name>
    <dbReference type="NCBI Taxonomy" id="479676"/>
    <lineage>
        <taxon>Eukaryota</taxon>
        <taxon>Viridiplantae</taxon>
        <taxon>Streptophyta</taxon>
        <taxon>Embryophyta</taxon>
        <taxon>Tracheophyta</taxon>
        <taxon>Spermatophyta</taxon>
        <taxon>Magnoliopsida</taxon>
        <taxon>eudicotyledons</taxon>
        <taxon>Gunneridae</taxon>
        <taxon>Pentapetalae</taxon>
        <taxon>asterids</taxon>
        <taxon>Ericales</taxon>
        <taxon>Ericaceae</taxon>
        <taxon>Ericoideae</taxon>
        <taxon>Rhodoreae</taxon>
        <taxon>Rhododendron</taxon>
    </lineage>
</organism>
<comment type="caution">
    <text evidence="2">The sequence shown here is derived from an EMBL/GenBank/DDBJ whole genome shotgun (WGS) entry which is preliminary data.</text>
</comment>
<dbReference type="PANTHER" id="PTHR13135">
    <property type="entry name" value="CYTOSOLIC RESINIFERATOXIN BINDING PROTEIN RBP-26"/>
    <property type="match status" value="1"/>
</dbReference>
<gene>
    <name evidence="2" type="ORF">RHGRI_004613</name>
</gene>
<dbReference type="InterPro" id="IPR039047">
    <property type="entry name" value="PHAX"/>
</dbReference>
<dbReference type="EMBL" id="JACTNZ010000002">
    <property type="protein sequence ID" value="KAG5561615.1"/>
    <property type="molecule type" value="Genomic_DNA"/>
</dbReference>
<dbReference type="PANTHER" id="PTHR13135:SF0">
    <property type="entry name" value="PHOSPHORYLATED ADAPTER RNA EXPORT PROTEIN"/>
    <property type="match status" value="1"/>
</dbReference>
<dbReference type="GO" id="GO:0006408">
    <property type="term" value="P:snRNA export from nucleus"/>
    <property type="evidence" value="ECO:0007669"/>
    <property type="project" value="InterPro"/>
</dbReference>
<keyword evidence="3" id="KW-1185">Reference proteome</keyword>
<dbReference type="AlphaFoldDB" id="A0AAV6LA91"/>
<protein>
    <submittedName>
        <fullName evidence="2">Uncharacterized protein</fullName>
    </submittedName>
</protein>
<sequence>MGLVSVFRGVVSGKGLSIPGFLPDPMETSESILDAIFDEDSLEDVQEVEMMDVEGVLVEQDSQSDLGQNIGRDCRAEKQESCSKSRRRRSKKKNREKKASSGQKVTDINRFVLDTGRRLQEKETYLMHTAVGCLGISALDDLVKEEVLMGNSCCSHGGVGFSFDHTQI</sequence>
<dbReference type="Proteomes" id="UP000823749">
    <property type="component" value="Chromosome 2"/>
</dbReference>
<reference evidence="2" key="1">
    <citation type="submission" date="2020-08" db="EMBL/GenBank/DDBJ databases">
        <title>Plant Genome Project.</title>
        <authorList>
            <person name="Zhang R.-G."/>
        </authorList>
    </citation>
    <scope>NUCLEOTIDE SEQUENCE</scope>
    <source>
        <strain evidence="2">WSP0</strain>
        <tissue evidence="2">Leaf</tissue>
    </source>
</reference>